<dbReference type="InterPro" id="IPR044742">
    <property type="entry name" value="DEAD/DEAH_RhlB"/>
</dbReference>
<comment type="similarity">
    <text evidence="5 7">Belongs to the DEAD box helicase family.</text>
</comment>
<evidence type="ECO:0000256" key="8">
    <source>
        <dbReference type="SAM" id="MobiDB-lite"/>
    </source>
</evidence>
<dbReference type="InterPro" id="IPR050079">
    <property type="entry name" value="DEAD_box_RNA_helicase"/>
</dbReference>
<evidence type="ECO:0000259" key="10">
    <source>
        <dbReference type="PROSITE" id="PS51194"/>
    </source>
</evidence>
<sequence>MEITSFEQFDLNRQLLNAVAELGYTEPTPIQQKTIPLSLGNHDVLGIAQTGTGKTAAYLLPILMKVKYAQGPNPRALIMAPTRELVMQINEAISELGKYTDLRHLAIYGGLGPKTQIETLRKGVDILVATPGRFMDLYRSGEIVTKDIRTMVLDEADKMMDMGFMPQIRSILEIIPTKRQNLLFSATFGGRVERLSGEFLEAPIKVEVTPQASTAEMVSQVIYEVPNFRTKINLLDHLITKESFQRVIIFARTKGTAENIYKFLARKVVDTDKVRVIHANKGQNTRINAMEAFKEGNVQVLVATDVAARGIDVVEVSHVINFDLPLIYEDYVHRIGRTGRANHTGEAITFLTKAEEYHVQKIERVIRMTIPRQPLPPQIEVVETPFEEEQAMLREIDEQRRKEDPTFLGAFHEKKASNMPPGGKAQLKTKVKVPGTKKPATPGVGSARSSGSNRRYSSAASSKSSGAKKSGTRGGRR</sequence>
<feature type="domain" description="DEAD-box RNA helicase Q" evidence="11">
    <location>
        <begin position="4"/>
        <end position="32"/>
    </location>
</feature>
<evidence type="ECO:0000256" key="3">
    <source>
        <dbReference type="ARBA" id="ARBA00022806"/>
    </source>
</evidence>
<evidence type="ECO:0000256" key="6">
    <source>
        <dbReference type="PROSITE-ProRule" id="PRU00552"/>
    </source>
</evidence>
<dbReference type="GO" id="GO:0016787">
    <property type="term" value="F:hydrolase activity"/>
    <property type="evidence" value="ECO:0007669"/>
    <property type="project" value="UniProtKB-KW"/>
</dbReference>
<dbReference type="InterPro" id="IPR014014">
    <property type="entry name" value="RNA_helicase_DEAD_Q_motif"/>
</dbReference>
<evidence type="ECO:0000256" key="2">
    <source>
        <dbReference type="ARBA" id="ARBA00022801"/>
    </source>
</evidence>
<protein>
    <submittedName>
        <fullName evidence="12">DEAD/DEAH box helicase</fullName>
        <ecNumber evidence="12">3.6.4.-</ecNumber>
    </submittedName>
</protein>
<keyword evidence="13" id="KW-1185">Reference proteome</keyword>
<evidence type="ECO:0000313" key="12">
    <source>
        <dbReference type="EMBL" id="MFD2938062.1"/>
    </source>
</evidence>
<accession>A0ABW6ATZ1</accession>
<dbReference type="PROSITE" id="PS51195">
    <property type="entry name" value="Q_MOTIF"/>
    <property type="match status" value="1"/>
</dbReference>
<organism evidence="12 13">
    <name type="scientific">Spirosoma flavum</name>
    <dbReference type="NCBI Taxonomy" id="2048557"/>
    <lineage>
        <taxon>Bacteria</taxon>
        <taxon>Pseudomonadati</taxon>
        <taxon>Bacteroidota</taxon>
        <taxon>Cytophagia</taxon>
        <taxon>Cytophagales</taxon>
        <taxon>Cytophagaceae</taxon>
        <taxon>Spirosoma</taxon>
    </lineage>
</organism>
<feature type="domain" description="Helicase ATP-binding" evidence="9">
    <location>
        <begin position="35"/>
        <end position="206"/>
    </location>
</feature>
<feature type="short sequence motif" description="Q motif" evidence="6">
    <location>
        <begin position="4"/>
        <end position="32"/>
    </location>
</feature>
<dbReference type="InterPro" id="IPR027417">
    <property type="entry name" value="P-loop_NTPase"/>
</dbReference>
<feature type="region of interest" description="Disordered" evidence="8">
    <location>
        <begin position="412"/>
        <end position="477"/>
    </location>
</feature>
<dbReference type="InterPro" id="IPR000629">
    <property type="entry name" value="RNA-helicase_DEAD-box_CS"/>
</dbReference>
<dbReference type="CDD" id="cd18787">
    <property type="entry name" value="SF2_C_DEAD"/>
    <property type="match status" value="1"/>
</dbReference>
<reference evidence="13" key="1">
    <citation type="journal article" date="2019" name="Int. J. Syst. Evol. Microbiol.">
        <title>The Global Catalogue of Microorganisms (GCM) 10K type strain sequencing project: providing services to taxonomists for standard genome sequencing and annotation.</title>
        <authorList>
            <consortium name="The Broad Institute Genomics Platform"/>
            <consortium name="The Broad Institute Genome Sequencing Center for Infectious Disease"/>
            <person name="Wu L."/>
            <person name="Ma J."/>
        </authorList>
    </citation>
    <scope>NUCLEOTIDE SEQUENCE [LARGE SCALE GENOMIC DNA]</scope>
    <source>
        <strain evidence="13">KCTC 52490</strain>
    </source>
</reference>
<dbReference type="PANTHER" id="PTHR47959">
    <property type="entry name" value="ATP-DEPENDENT RNA HELICASE RHLE-RELATED"/>
    <property type="match status" value="1"/>
</dbReference>
<dbReference type="Proteomes" id="UP001597512">
    <property type="component" value="Unassembled WGS sequence"/>
</dbReference>
<dbReference type="GO" id="GO:0004386">
    <property type="term" value="F:helicase activity"/>
    <property type="evidence" value="ECO:0007669"/>
    <property type="project" value="UniProtKB-KW"/>
</dbReference>
<evidence type="ECO:0000256" key="5">
    <source>
        <dbReference type="ARBA" id="ARBA00038437"/>
    </source>
</evidence>
<dbReference type="InterPro" id="IPR001650">
    <property type="entry name" value="Helicase_C-like"/>
</dbReference>
<keyword evidence="3 7" id="KW-0347">Helicase</keyword>
<name>A0ABW6ATZ1_9BACT</name>
<feature type="compositionally biased region" description="Low complexity" evidence="8">
    <location>
        <begin position="432"/>
        <end position="469"/>
    </location>
</feature>
<evidence type="ECO:0000259" key="11">
    <source>
        <dbReference type="PROSITE" id="PS51195"/>
    </source>
</evidence>
<dbReference type="Pfam" id="PF00271">
    <property type="entry name" value="Helicase_C"/>
    <property type="match status" value="1"/>
</dbReference>
<dbReference type="RefSeq" id="WP_381508682.1">
    <property type="nucleotide sequence ID" value="NZ_JBHUOM010000048.1"/>
</dbReference>
<dbReference type="Pfam" id="PF00270">
    <property type="entry name" value="DEAD"/>
    <property type="match status" value="1"/>
</dbReference>
<evidence type="ECO:0000256" key="4">
    <source>
        <dbReference type="ARBA" id="ARBA00022840"/>
    </source>
</evidence>
<evidence type="ECO:0000313" key="13">
    <source>
        <dbReference type="Proteomes" id="UP001597512"/>
    </source>
</evidence>
<dbReference type="InterPro" id="IPR014001">
    <property type="entry name" value="Helicase_ATP-bd"/>
</dbReference>
<dbReference type="PROSITE" id="PS51194">
    <property type="entry name" value="HELICASE_CTER"/>
    <property type="match status" value="1"/>
</dbReference>
<dbReference type="PROSITE" id="PS51192">
    <property type="entry name" value="HELICASE_ATP_BIND_1"/>
    <property type="match status" value="1"/>
</dbReference>
<dbReference type="InterPro" id="IPR011545">
    <property type="entry name" value="DEAD/DEAH_box_helicase_dom"/>
</dbReference>
<keyword evidence="4 7" id="KW-0067">ATP-binding</keyword>
<evidence type="ECO:0000256" key="1">
    <source>
        <dbReference type="ARBA" id="ARBA00022741"/>
    </source>
</evidence>
<gene>
    <name evidence="12" type="ORF">ACFS25_30125</name>
</gene>
<keyword evidence="2 7" id="KW-0378">Hydrolase</keyword>
<dbReference type="SMART" id="SM00487">
    <property type="entry name" value="DEXDc"/>
    <property type="match status" value="1"/>
</dbReference>
<dbReference type="SUPFAM" id="SSF52540">
    <property type="entry name" value="P-loop containing nucleoside triphosphate hydrolases"/>
    <property type="match status" value="1"/>
</dbReference>
<keyword evidence="1 7" id="KW-0547">Nucleotide-binding</keyword>
<feature type="domain" description="Helicase C-terminal" evidence="10">
    <location>
        <begin position="233"/>
        <end position="383"/>
    </location>
</feature>
<evidence type="ECO:0000256" key="7">
    <source>
        <dbReference type="RuleBase" id="RU000492"/>
    </source>
</evidence>
<dbReference type="CDD" id="cd00268">
    <property type="entry name" value="DEADc"/>
    <property type="match status" value="1"/>
</dbReference>
<dbReference type="PROSITE" id="PS00039">
    <property type="entry name" value="DEAD_ATP_HELICASE"/>
    <property type="match status" value="1"/>
</dbReference>
<dbReference type="EC" id="3.6.4.-" evidence="12"/>
<dbReference type="Gene3D" id="3.40.50.300">
    <property type="entry name" value="P-loop containing nucleotide triphosphate hydrolases"/>
    <property type="match status" value="2"/>
</dbReference>
<dbReference type="PANTHER" id="PTHR47959:SF13">
    <property type="entry name" value="ATP-DEPENDENT RNA HELICASE RHLE"/>
    <property type="match status" value="1"/>
</dbReference>
<comment type="caution">
    <text evidence="12">The sequence shown here is derived from an EMBL/GenBank/DDBJ whole genome shotgun (WGS) entry which is preliminary data.</text>
</comment>
<dbReference type="EMBL" id="JBHUOM010000048">
    <property type="protein sequence ID" value="MFD2938062.1"/>
    <property type="molecule type" value="Genomic_DNA"/>
</dbReference>
<dbReference type="SMART" id="SM00490">
    <property type="entry name" value="HELICc"/>
    <property type="match status" value="1"/>
</dbReference>
<proteinExistence type="inferred from homology"/>
<evidence type="ECO:0000259" key="9">
    <source>
        <dbReference type="PROSITE" id="PS51192"/>
    </source>
</evidence>